<dbReference type="Proteomes" id="UP000617628">
    <property type="component" value="Unassembled WGS sequence"/>
</dbReference>
<dbReference type="SUPFAM" id="SSF51126">
    <property type="entry name" value="Pectin lyase-like"/>
    <property type="match status" value="1"/>
</dbReference>
<dbReference type="SUPFAM" id="SSF49785">
    <property type="entry name" value="Galactose-binding domain-like"/>
    <property type="match status" value="1"/>
</dbReference>
<evidence type="ECO:0000256" key="1">
    <source>
        <dbReference type="ARBA" id="ARBA00008834"/>
    </source>
</evidence>
<evidence type="ECO:0000313" key="10">
    <source>
        <dbReference type="Proteomes" id="UP000617628"/>
    </source>
</evidence>
<evidence type="ECO:0000259" key="5">
    <source>
        <dbReference type="Pfam" id="PF05592"/>
    </source>
</evidence>
<dbReference type="Pfam" id="PF17389">
    <property type="entry name" value="Bac_rhamnosid6H"/>
    <property type="match status" value="1"/>
</dbReference>
<reference evidence="9" key="1">
    <citation type="submission" date="2021-01" db="EMBL/GenBank/DDBJ databases">
        <title>Modified the classification status of verrucomicrobia.</title>
        <authorList>
            <person name="Feng X."/>
        </authorList>
    </citation>
    <scope>NUCLEOTIDE SEQUENCE</scope>
    <source>
        <strain evidence="9">KCTC 13126</strain>
    </source>
</reference>
<dbReference type="Gene3D" id="2.60.120.260">
    <property type="entry name" value="Galactose-binding domain-like"/>
    <property type="match status" value="3"/>
</dbReference>
<dbReference type="EMBL" id="JAENIL010000015">
    <property type="protein sequence ID" value="MBK1877197.1"/>
    <property type="molecule type" value="Genomic_DNA"/>
</dbReference>
<dbReference type="InterPro" id="IPR011050">
    <property type="entry name" value="Pectin_lyase_fold/virulence"/>
</dbReference>
<dbReference type="InterPro" id="IPR000743">
    <property type="entry name" value="Glyco_hydro_28"/>
</dbReference>
<feature type="domain" description="Alpha-L-rhamnosidase concanavalin-like" evidence="5">
    <location>
        <begin position="930"/>
        <end position="1006"/>
    </location>
</feature>
<feature type="domain" description="Alpha-L-rhamnosidase C-terminal" evidence="8">
    <location>
        <begin position="1366"/>
        <end position="1420"/>
    </location>
</feature>
<dbReference type="InterPro" id="IPR008979">
    <property type="entry name" value="Galactose-bd-like_sf"/>
</dbReference>
<evidence type="ECO:0000256" key="3">
    <source>
        <dbReference type="ARBA" id="ARBA00023295"/>
    </source>
</evidence>
<dbReference type="InterPro" id="IPR012334">
    <property type="entry name" value="Pectin_lyas_fold"/>
</dbReference>
<feature type="domain" description="Alpha-L-rhamnosidase six-hairpin glycosidase" evidence="7">
    <location>
        <begin position="1028"/>
        <end position="1363"/>
    </location>
</feature>
<dbReference type="InterPro" id="IPR008902">
    <property type="entry name" value="Rhamnosid_concanavalin"/>
</dbReference>
<dbReference type="InterPro" id="IPR008928">
    <property type="entry name" value="6-hairpin_glycosidase_sf"/>
</dbReference>
<evidence type="ECO:0000259" key="8">
    <source>
        <dbReference type="Pfam" id="PF17390"/>
    </source>
</evidence>
<evidence type="ECO:0000259" key="7">
    <source>
        <dbReference type="Pfam" id="PF17389"/>
    </source>
</evidence>
<dbReference type="RefSeq" id="WP_200355408.1">
    <property type="nucleotide sequence ID" value="NZ_JAENIL010000015.1"/>
</dbReference>
<dbReference type="SUPFAM" id="SSF48208">
    <property type="entry name" value="Six-hairpin glycosidases"/>
    <property type="match status" value="1"/>
</dbReference>
<keyword evidence="10" id="KW-1185">Reference proteome</keyword>
<feature type="domain" description="Bacterial alpha-L-rhamnosidase N-terminal" evidence="6">
    <location>
        <begin position="493"/>
        <end position="645"/>
    </location>
</feature>
<name>A0A934RZJ9_9BACT</name>
<comment type="similarity">
    <text evidence="1 4">Belongs to the glycosyl hydrolase 28 family.</text>
</comment>
<dbReference type="Pfam" id="PF00295">
    <property type="entry name" value="Glyco_hydro_28"/>
    <property type="match status" value="1"/>
</dbReference>
<comment type="caution">
    <text evidence="9">The sequence shown here is derived from an EMBL/GenBank/DDBJ whole genome shotgun (WGS) entry which is preliminary data.</text>
</comment>
<dbReference type="GO" id="GO:0004650">
    <property type="term" value="F:polygalacturonase activity"/>
    <property type="evidence" value="ECO:0007669"/>
    <property type="project" value="InterPro"/>
</dbReference>
<protein>
    <submittedName>
        <fullName evidence="9">Family 78 glycoside hydrolase catalytic domain</fullName>
    </submittedName>
</protein>
<evidence type="ECO:0000256" key="2">
    <source>
        <dbReference type="ARBA" id="ARBA00022801"/>
    </source>
</evidence>
<dbReference type="Gene3D" id="1.50.10.10">
    <property type="match status" value="1"/>
</dbReference>
<evidence type="ECO:0000259" key="6">
    <source>
        <dbReference type="Pfam" id="PF08531"/>
    </source>
</evidence>
<dbReference type="PANTHER" id="PTHR34987:SF2">
    <property type="entry name" value="B, PUTATIVE (AFU_ORTHOLOGUE AFUA_7G05040)-RELATED"/>
    <property type="match status" value="1"/>
</dbReference>
<accession>A0A934RZJ9</accession>
<dbReference type="Pfam" id="PF08531">
    <property type="entry name" value="Bac_rhamnosid_N"/>
    <property type="match status" value="1"/>
</dbReference>
<dbReference type="InterPro" id="IPR013737">
    <property type="entry name" value="Bac_rhamnosid_N"/>
</dbReference>
<dbReference type="GO" id="GO:0005975">
    <property type="term" value="P:carbohydrate metabolic process"/>
    <property type="evidence" value="ECO:0007669"/>
    <property type="project" value="InterPro"/>
</dbReference>
<evidence type="ECO:0000313" key="9">
    <source>
        <dbReference type="EMBL" id="MBK1877197.1"/>
    </source>
</evidence>
<sequence length="1437" mass="161203">MSSIIESIKLSFTDIDNAPVINRAMESLSAGGGGTLRLAKGTYSIGTLYLKSDVTLSLDKGCVLQGVEDSDLYGVIDLDPLGGSAAGNSYPTKNYSLIIGEDVENFRIEGEGEVRGIGNGPFGGGAASQAGFCPNLVVLKNCSDFEITSLSLRYSSYWTLHMLRCSNVLVDGVTIETHPRLIGASGIDPDGCQSVRIQNCRVHSADDPFTVKSSEGDANRNLVVQDCEFKSFFGGIKIGTESVGEFEDIRIERCRVLSSWVGLCLYMKDGGSFKRIVFRDIEFTTRAPFALVVDNTPRFYKTSKPGEIEGIEFQNLNFSGPGRMLLEGFEGHPIRNLRMDNIAFQNTGEVDLTTAKKPNGCGLVELDPERDIHANRPYYIIGARVEDFRITNVRITDKVGRLPDGVGFLYLHGCQAGNIDLHGNLRTGAASHLLEDVSGVSFALNGQPITRVAENLNDRFSKEKMGWIWTGEEVPPRNAYIGFKKEFNLQKGERARLRLTADSRYILWVNGKRAGIGPARAWPAHWEVDEYDLTELCQEGANLIAVLVLAYGEGTMQYIPNAPGMAAAITIRDGQSGGARTLYSDETWQSKVSQGFDSGAPRMSLQMAFEERFDATKENAWWEPGMQDCGWKDSEAILAPHPRLRLREIPLLESEEWAPKQITDFSVVKPSRYHWTINLRAYCCPHEKLSAPIIYKGHLFTQIHSPKDQDIQFMRPHWYHQGPMFLNGEEIGRLPGGFSRAAIKENAKLVKGWNRLIIPLPDYFPKEEGVDYGVSLFPQISIDVDTEEAVTWSARGELDVPDLEAFAFLGPFRYTDEEAEELRGKIHSFVVASPREFAQGGTVENCARVQDEVNSWEAGSPVNAMEALSAFEGVYQAIAAKDALCDDVFLAAIADTPIDLGETVFDPDLSDAHEHAFEIPSIEDDTYALRFLVDFGDMVVGDHEIEIDAPEGAMIDVHNFEFIQKDGRQNYAEGMNNTFRYTCREGRQSYRSVVRRGFQYSWIIVRNAKRPVTFHKIRAHFVAYPQKNTGSFSCDDRLLNRIWEVGAHTLRCCSEDVYTDCPTYEQVFWVGDGRNEALVDWMVNGDPRLWYRCLRLSGESLERSAIIESHLPSAERSILPAWVFLWMRSCREYLLFTGDFPGATKLFRFVRRNFEGIRQCLNDDGLFEIHAWNMFDWAAMDTPNEGVVTHNNCFLVLALNETAELADWLGEGHWAEVFRDQANKVRLAINSHLWSDEEGAYIDCVHKDGKPSTVFSQQTQTVALRANVPDTVQRRGMCREKAFSPPESFVKSGSPFFQFFILEILSEEKQYQKILDSVRENWGFMIEEGASTFWEMWSLRTGRLTRSHCHGWSAAPTYFLSTEVLGIHPVSPGFSRIRFCPQLGDLEKAEGAIPTPHGILKVEVWRDGDEVFGDLEVPEGIDVVDTIGVTLVEKVPQ</sequence>
<keyword evidence="2 4" id="KW-0378">Hydrolase</keyword>
<dbReference type="InterPro" id="IPR035396">
    <property type="entry name" value="Bac_rhamnosid6H"/>
</dbReference>
<evidence type="ECO:0000256" key="4">
    <source>
        <dbReference type="RuleBase" id="RU361169"/>
    </source>
</evidence>
<dbReference type="Pfam" id="PF17390">
    <property type="entry name" value="Bac_rhamnosid_C"/>
    <property type="match status" value="1"/>
</dbReference>
<dbReference type="InterPro" id="IPR035398">
    <property type="entry name" value="Bac_rhamnosid_C"/>
</dbReference>
<dbReference type="Gene3D" id="2.160.20.10">
    <property type="entry name" value="Single-stranded right-handed beta-helix, Pectin lyase-like"/>
    <property type="match status" value="1"/>
</dbReference>
<keyword evidence="3 4" id="KW-0326">Glycosidase</keyword>
<proteinExistence type="inferred from homology"/>
<organism evidence="9 10">
    <name type="scientific">Pelagicoccus mobilis</name>
    <dbReference type="NCBI Taxonomy" id="415221"/>
    <lineage>
        <taxon>Bacteria</taxon>
        <taxon>Pseudomonadati</taxon>
        <taxon>Verrucomicrobiota</taxon>
        <taxon>Opitutia</taxon>
        <taxon>Puniceicoccales</taxon>
        <taxon>Pelagicoccaceae</taxon>
        <taxon>Pelagicoccus</taxon>
    </lineage>
</organism>
<dbReference type="InterPro" id="IPR012341">
    <property type="entry name" value="6hp_glycosidase-like_sf"/>
</dbReference>
<gene>
    <name evidence="9" type="ORF">JIN87_09975</name>
</gene>
<dbReference type="PANTHER" id="PTHR34987">
    <property type="entry name" value="C, PUTATIVE (AFU_ORTHOLOGUE AFUA_3G02880)-RELATED"/>
    <property type="match status" value="1"/>
</dbReference>
<dbReference type="Gene3D" id="2.60.420.10">
    <property type="entry name" value="Maltose phosphorylase, domain 3"/>
    <property type="match status" value="1"/>
</dbReference>
<dbReference type="Pfam" id="PF05592">
    <property type="entry name" value="Bac_rhamnosid"/>
    <property type="match status" value="1"/>
</dbReference>